<dbReference type="Proteomes" id="UP001595724">
    <property type="component" value="Unassembled WGS sequence"/>
</dbReference>
<name>A0ABV7UUL1_9GAMM</name>
<dbReference type="Gene3D" id="3.30.2370.10">
    <property type="entry name" value="putative pyruvate dehydrogenase"/>
    <property type="match status" value="1"/>
</dbReference>
<evidence type="ECO:0000313" key="1">
    <source>
        <dbReference type="EMBL" id="MFC3659992.1"/>
    </source>
</evidence>
<protein>
    <submittedName>
        <fullName evidence="1">DUF5076 domain-containing protein</fullName>
    </submittedName>
</protein>
<keyword evidence="2" id="KW-1185">Reference proteome</keyword>
<sequence>MKTLVIPPAAQRDDKAIQMISGWIAEQGLHCTLNVGMWDSQGRNEPAAWGIMLADVIRHVANALQESNGSDATETALQIVESLRVEFNDPTSGVQGGFHPGHS</sequence>
<accession>A0ABV7UUL1</accession>
<proteinExistence type="predicted"/>
<comment type="caution">
    <text evidence="1">The sequence shown here is derived from an EMBL/GenBank/DDBJ whole genome shotgun (WGS) entry which is preliminary data.</text>
</comment>
<dbReference type="InterPro" id="IPR031796">
    <property type="entry name" value="DUF5076"/>
</dbReference>
<evidence type="ECO:0000313" key="2">
    <source>
        <dbReference type="Proteomes" id="UP001595724"/>
    </source>
</evidence>
<dbReference type="RefSeq" id="WP_386708627.1">
    <property type="nucleotide sequence ID" value="NZ_JBHRYF010000004.1"/>
</dbReference>
<organism evidence="1 2">
    <name type="scientific">Luteimonas notoginsengisoli</name>
    <dbReference type="NCBI Taxonomy" id="1578200"/>
    <lineage>
        <taxon>Bacteria</taxon>
        <taxon>Pseudomonadati</taxon>
        <taxon>Pseudomonadota</taxon>
        <taxon>Gammaproteobacteria</taxon>
        <taxon>Lysobacterales</taxon>
        <taxon>Lysobacteraceae</taxon>
        <taxon>Luteimonas</taxon>
    </lineage>
</organism>
<reference evidence="2" key="1">
    <citation type="journal article" date="2019" name="Int. J. Syst. Evol. Microbiol.">
        <title>The Global Catalogue of Microorganisms (GCM) 10K type strain sequencing project: providing services to taxonomists for standard genome sequencing and annotation.</title>
        <authorList>
            <consortium name="The Broad Institute Genomics Platform"/>
            <consortium name="The Broad Institute Genome Sequencing Center for Infectious Disease"/>
            <person name="Wu L."/>
            <person name="Ma J."/>
        </authorList>
    </citation>
    <scope>NUCLEOTIDE SEQUENCE [LARGE SCALE GENOMIC DNA]</scope>
    <source>
        <strain evidence="2">KCTC 42211</strain>
    </source>
</reference>
<gene>
    <name evidence="1" type="ORF">ACFOM9_07910</name>
</gene>
<dbReference type="Pfam" id="PF16826">
    <property type="entry name" value="DUF5076"/>
    <property type="match status" value="1"/>
</dbReference>
<dbReference type="EMBL" id="JBHRYF010000004">
    <property type="protein sequence ID" value="MFC3659992.1"/>
    <property type="molecule type" value="Genomic_DNA"/>
</dbReference>